<dbReference type="RefSeq" id="WP_125250112.1">
    <property type="nucleotide sequence ID" value="NZ_RSEB01000009.1"/>
</dbReference>
<protein>
    <recommendedName>
        <fullName evidence="3">Tetratricopeptide repeat protein</fullName>
    </recommendedName>
</protein>
<dbReference type="Proteomes" id="UP000277256">
    <property type="component" value="Unassembled WGS sequence"/>
</dbReference>
<dbReference type="AlphaFoldDB" id="A0A426URR9"/>
<dbReference type="Gene3D" id="1.25.40.10">
    <property type="entry name" value="Tetratricopeptide repeat domain"/>
    <property type="match status" value="2"/>
</dbReference>
<dbReference type="SMART" id="SM00028">
    <property type="entry name" value="TPR"/>
    <property type="match status" value="5"/>
</dbReference>
<reference evidence="1 2" key="1">
    <citation type="submission" date="2018-12" db="EMBL/GenBank/DDBJ databases">
        <title>Glycomyces sp. YIM 121974 draft genome.</title>
        <authorList>
            <person name="Li Q."/>
        </authorList>
    </citation>
    <scope>NUCLEOTIDE SEQUENCE [LARGE SCALE GENOMIC DNA]</scope>
    <source>
        <strain evidence="1 2">YIM 121974</strain>
    </source>
</reference>
<dbReference type="InterPro" id="IPR019734">
    <property type="entry name" value="TPR_rpt"/>
</dbReference>
<sequence length="537" mass="56685">MNRDTLGVYGKESSGPRWAAMRELNNAAAKLVLQGRSGEAAAKLHEAIALTRVADVDAAGLDGRARALGNLAALAESQGEPGRVLELTEEALAACDAAQAEAGDRYGTVAVRASLLVNRSQTFQLLGRHDEALADLDAAAAITGGDSADEAYLRVSIANSRSVVLIDLERWEEAEAAVHRALELAAAHDPRLTGHPHSNLALIYQVRNELDAAMAHLRLAEQIHTAAGDAPAAALAIANQGRVAMRAGDLEEGGRLLAAAERALDGIEQPLRAAELRFARATAAHEAGDTALARELLPRAVAALREAGHAAMLAEALALQGDMLAGDGDFDAAEEAHLEAWRVYEAAGAVYHLTRIDQRRAFAATHRAQLATDPDEQARYLGFAFDLAVPAALAADAIRHGFAPGRAREQWAATVAVPAMAHALSLATALGIGALVSELLEHMSATVALHAAAPVDVAAVPEPPEPPPPAPSEGEVLSFTASALVTGASGDFPAVRFALPPRLRVNPWRASQLEPWIQETERRYGFRIRSDEVIDTW</sequence>
<evidence type="ECO:0000313" key="1">
    <source>
        <dbReference type="EMBL" id="RRR95817.1"/>
    </source>
</evidence>
<dbReference type="InterPro" id="IPR011990">
    <property type="entry name" value="TPR-like_helical_dom_sf"/>
</dbReference>
<gene>
    <name evidence="1" type="ORF">EIW28_23290</name>
</gene>
<evidence type="ECO:0000313" key="2">
    <source>
        <dbReference type="Proteomes" id="UP000277256"/>
    </source>
</evidence>
<keyword evidence="2" id="KW-1185">Reference proteome</keyword>
<name>A0A426URR9_9ACTN</name>
<comment type="caution">
    <text evidence="1">The sequence shown here is derived from an EMBL/GenBank/DDBJ whole genome shotgun (WGS) entry which is preliminary data.</text>
</comment>
<accession>A0A426URR9</accession>
<dbReference type="EMBL" id="RSEB01000009">
    <property type="protein sequence ID" value="RRR95817.1"/>
    <property type="molecule type" value="Genomic_DNA"/>
</dbReference>
<evidence type="ECO:0008006" key="3">
    <source>
        <dbReference type="Google" id="ProtNLM"/>
    </source>
</evidence>
<proteinExistence type="predicted"/>
<dbReference type="OrthoDB" id="3952776at2"/>
<dbReference type="SUPFAM" id="SSF48452">
    <property type="entry name" value="TPR-like"/>
    <property type="match status" value="3"/>
</dbReference>
<organism evidence="1 2">
    <name type="scientific">Glycomyces terrestris</name>
    <dbReference type="NCBI Taxonomy" id="2493553"/>
    <lineage>
        <taxon>Bacteria</taxon>
        <taxon>Bacillati</taxon>
        <taxon>Actinomycetota</taxon>
        <taxon>Actinomycetes</taxon>
        <taxon>Glycomycetales</taxon>
        <taxon>Glycomycetaceae</taxon>
        <taxon>Glycomyces</taxon>
    </lineage>
</organism>